<evidence type="ECO:0000256" key="3">
    <source>
        <dbReference type="ARBA" id="ARBA00022649"/>
    </source>
</evidence>
<dbReference type="Pfam" id="PF13508">
    <property type="entry name" value="Acetyltransf_7"/>
    <property type="match status" value="1"/>
</dbReference>
<dbReference type="PANTHER" id="PTHR36449">
    <property type="entry name" value="ACETYLTRANSFERASE-RELATED"/>
    <property type="match status" value="1"/>
</dbReference>
<comment type="caution">
    <text evidence="8">The sequence shown here is derived from an EMBL/GenBank/DDBJ whole genome shotgun (WGS) entry which is preliminary data.</text>
</comment>
<evidence type="ECO:0000256" key="4">
    <source>
        <dbReference type="ARBA" id="ARBA00022679"/>
    </source>
</evidence>
<dbReference type="SUPFAM" id="SSF55729">
    <property type="entry name" value="Acyl-CoA N-acyltransferases (Nat)"/>
    <property type="match status" value="1"/>
</dbReference>
<dbReference type="InterPro" id="IPR000182">
    <property type="entry name" value="GNAT_dom"/>
</dbReference>
<name>A0A7H4N8V9_9ENTR</name>
<evidence type="ECO:0000256" key="2">
    <source>
        <dbReference type="ARBA" id="ARBA00022491"/>
    </source>
</evidence>
<organism evidence="8 9">
    <name type="scientific">Klebsiella michiganensis</name>
    <dbReference type="NCBI Taxonomy" id="1134687"/>
    <lineage>
        <taxon>Bacteria</taxon>
        <taxon>Pseudomonadati</taxon>
        <taxon>Pseudomonadota</taxon>
        <taxon>Gammaproteobacteria</taxon>
        <taxon>Enterobacterales</taxon>
        <taxon>Enterobacteriaceae</taxon>
        <taxon>Klebsiella/Raoultella group</taxon>
        <taxon>Klebsiella</taxon>
    </lineage>
</organism>
<keyword evidence="4 8" id="KW-0808">Transferase</keyword>
<dbReference type="AlphaFoldDB" id="A0A7H4N8V9"/>
<keyword evidence="3" id="KW-1277">Toxin-antitoxin system</keyword>
<dbReference type="Gene3D" id="3.40.630.30">
    <property type="match status" value="1"/>
</dbReference>
<evidence type="ECO:0000313" key="8">
    <source>
        <dbReference type="EMBL" id="STV83529.1"/>
    </source>
</evidence>
<dbReference type="Proteomes" id="UP000254863">
    <property type="component" value="Unassembled WGS sequence"/>
</dbReference>
<dbReference type="CDD" id="cd04301">
    <property type="entry name" value="NAT_SF"/>
    <property type="match status" value="1"/>
</dbReference>
<evidence type="ECO:0000256" key="6">
    <source>
        <dbReference type="ARBA" id="ARBA00049880"/>
    </source>
</evidence>
<dbReference type="GO" id="GO:0016747">
    <property type="term" value="F:acyltransferase activity, transferring groups other than amino-acyl groups"/>
    <property type="evidence" value="ECO:0007669"/>
    <property type="project" value="InterPro"/>
</dbReference>
<evidence type="ECO:0000256" key="1">
    <source>
        <dbReference type="ARBA" id="ARBA00009342"/>
    </source>
</evidence>
<proteinExistence type="inferred from homology"/>
<sequence>MKSLTPPITPERQARIDNLMNPQITMGMRAPESLTAEHNIAEFCCQEPALNEWLKKKALRNHSTGISRVYVVCAENSNRVIGYYCLSSGSVHRNTVPGAYRRNAPEVIPVIVLGRLAIDQAWSGNGLGAALLKDAIYRTQNIAFQVGVRALAVHALNEEVKCFYTRFGFEPSIVNTLTLLFPIKV</sequence>
<comment type="catalytic activity">
    <reaction evidence="6">
        <text>glycyl-tRNA(Gly) + acetyl-CoA = N-acetylglycyl-tRNA(Gly) + CoA + H(+)</text>
        <dbReference type="Rhea" id="RHEA:81867"/>
        <dbReference type="Rhea" id="RHEA-COMP:9683"/>
        <dbReference type="Rhea" id="RHEA-COMP:19766"/>
        <dbReference type="ChEBI" id="CHEBI:15378"/>
        <dbReference type="ChEBI" id="CHEBI:57287"/>
        <dbReference type="ChEBI" id="CHEBI:57288"/>
        <dbReference type="ChEBI" id="CHEBI:78522"/>
        <dbReference type="ChEBI" id="CHEBI:232036"/>
    </reaction>
</comment>
<comment type="similarity">
    <text evidence="1">Belongs to the acetyltransferase family. GNAT subfamily.</text>
</comment>
<accession>A0A7H4N8V9</accession>
<evidence type="ECO:0000313" key="9">
    <source>
        <dbReference type="Proteomes" id="UP000254863"/>
    </source>
</evidence>
<dbReference type="InterPro" id="IPR016181">
    <property type="entry name" value="Acyl_CoA_acyltransferase"/>
</dbReference>
<keyword evidence="2" id="KW-0678">Repressor</keyword>
<reference evidence="8 9" key="1">
    <citation type="submission" date="2018-06" db="EMBL/GenBank/DDBJ databases">
        <authorList>
            <consortium name="Pathogen Informatics"/>
            <person name="Doyle S."/>
        </authorList>
    </citation>
    <scope>NUCLEOTIDE SEQUENCE [LARGE SCALE GENOMIC DNA]</scope>
    <source>
        <strain evidence="8 9">NCTC11685</strain>
    </source>
</reference>
<dbReference type="PANTHER" id="PTHR36449:SF1">
    <property type="entry name" value="ACETYLTRANSFERASE"/>
    <property type="match status" value="1"/>
</dbReference>
<protein>
    <submittedName>
        <fullName evidence="8">GNAT family acetyltransferase</fullName>
    </submittedName>
</protein>
<evidence type="ECO:0000259" key="7">
    <source>
        <dbReference type="Pfam" id="PF13508"/>
    </source>
</evidence>
<evidence type="ECO:0000256" key="5">
    <source>
        <dbReference type="ARBA" id="ARBA00023315"/>
    </source>
</evidence>
<gene>
    <name evidence="8" type="ORF">NCTC11685_03520</name>
</gene>
<feature type="domain" description="N-acetyltransferase" evidence="7">
    <location>
        <begin position="71"/>
        <end position="171"/>
    </location>
</feature>
<dbReference type="EMBL" id="UGMS01000001">
    <property type="protein sequence ID" value="STV83529.1"/>
    <property type="molecule type" value="Genomic_DNA"/>
</dbReference>
<keyword evidence="5" id="KW-0012">Acyltransferase</keyword>